<evidence type="ECO:0000313" key="2">
    <source>
        <dbReference type="EMBL" id="KCZ57718.1"/>
    </source>
</evidence>
<organism evidence="2 3">
    <name type="scientific">Hyphomonas chukchiensis</name>
    <dbReference type="NCBI Taxonomy" id="1280947"/>
    <lineage>
        <taxon>Bacteria</taxon>
        <taxon>Pseudomonadati</taxon>
        <taxon>Pseudomonadota</taxon>
        <taxon>Alphaproteobacteria</taxon>
        <taxon>Hyphomonadales</taxon>
        <taxon>Hyphomonadaceae</taxon>
        <taxon>Hyphomonas</taxon>
    </lineage>
</organism>
<reference evidence="2 3" key="1">
    <citation type="journal article" date="2014" name="Antonie Van Leeuwenhoek">
        <title>Hyphomonas beringensis sp. nov. and Hyphomonas chukchiensis sp. nov., isolated from surface seawater of the Bering Sea and Chukchi Sea.</title>
        <authorList>
            <person name="Li C."/>
            <person name="Lai Q."/>
            <person name="Li G."/>
            <person name="Dong C."/>
            <person name="Wang J."/>
            <person name="Liao Y."/>
            <person name="Shao Z."/>
        </authorList>
    </citation>
    <scope>NUCLEOTIDE SEQUENCE [LARGE SCALE GENOMIC DNA]</scope>
    <source>
        <strain evidence="2 3">BH-BN04-4</strain>
    </source>
</reference>
<keyword evidence="1" id="KW-0732">Signal</keyword>
<feature type="chain" id="PRO_5001614620" description="NIPSNAP domain-containing protein" evidence="1">
    <location>
        <begin position="30"/>
        <end position="167"/>
    </location>
</feature>
<accession>A0A062UJ52</accession>
<dbReference type="Proteomes" id="UP000027190">
    <property type="component" value="Unassembled WGS sequence"/>
</dbReference>
<evidence type="ECO:0000256" key="1">
    <source>
        <dbReference type="SAM" id="SignalP"/>
    </source>
</evidence>
<dbReference type="PATRIC" id="fig|1280947.3.peg.2036"/>
<comment type="caution">
    <text evidence="2">The sequence shown here is derived from an EMBL/GenBank/DDBJ whole genome shotgun (WGS) entry which is preliminary data.</text>
</comment>
<dbReference type="PROSITE" id="PS51257">
    <property type="entry name" value="PROKAR_LIPOPROTEIN"/>
    <property type="match status" value="1"/>
</dbReference>
<keyword evidence="3" id="KW-1185">Reference proteome</keyword>
<evidence type="ECO:0008006" key="4">
    <source>
        <dbReference type="Google" id="ProtNLM"/>
    </source>
</evidence>
<protein>
    <recommendedName>
        <fullName evidence="4">NIPSNAP domain-containing protein</fullName>
    </recommendedName>
</protein>
<feature type="signal peptide" evidence="1">
    <location>
        <begin position="1"/>
        <end position="29"/>
    </location>
</feature>
<proteinExistence type="predicted"/>
<dbReference type="eggNOG" id="ENOG5032SXS">
    <property type="taxonomic scope" value="Bacteria"/>
</dbReference>
<name>A0A062UJ52_9PROT</name>
<sequence>MRTHWTNSLKIAGIAVSVVLAGCATSATAQEPAAATAATSAEADSYPFVSGDFWEVTGIDIKPGGGLAYANHLAGKWRASQEFAKSKGWIKDYMVLSNYHNRAGEPDLYLITVMADIPNGPESEAQYEAYSAWADASDAQMEAENADRAEFREVMGTSLMQELDFKD</sequence>
<gene>
    <name evidence="2" type="ORF">HY30_17285</name>
</gene>
<evidence type="ECO:0000313" key="3">
    <source>
        <dbReference type="Proteomes" id="UP000027190"/>
    </source>
</evidence>
<dbReference type="EMBL" id="AWFG01000028">
    <property type="protein sequence ID" value="KCZ57718.1"/>
    <property type="molecule type" value="Genomic_DNA"/>
</dbReference>
<dbReference type="AlphaFoldDB" id="A0A062UJ52"/>
<dbReference type="RefSeq" id="WP_206741452.1">
    <property type="nucleotide sequence ID" value="NZ_AWFG01000028.1"/>
</dbReference>